<proteinExistence type="predicted"/>
<dbReference type="Proteomes" id="UP000886653">
    <property type="component" value="Unassembled WGS sequence"/>
</dbReference>
<evidence type="ECO:0000313" key="2">
    <source>
        <dbReference type="Proteomes" id="UP000886653"/>
    </source>
</evidence>
<dbReference type="AlphaFoldDB" id="A0A9P6NCS9"/>
<keyword evidence="2" id="KW-1185">Reference proteome</keyword>
<name>A0A9P6NCS9_9BASI</name>
<gene>
    <name evidence="1" type="ORF">CROQUDRAFT_294379</name>
</gene>
<sequence>MVESSRAFKMKGGEKGRFTGPTVGAVNKGFGDSYNSSKSAGVIVWLRCDSQQVVILTKLP</sequence>
<dbReference type="EMBL" id="MU167389">
    <property type="protein sequence ID" value="KAG0141361.1"/>
    <property type="molecule type" value="Genomic_DNA"/>
</dbReference>
<reference evidence="1" key="1">
    <citation type="submission" date="2013-11" db="EMBL/GenBank/DDBJ databases">
        <title>Genome sequence of the fusiform rust pathogen reveals effectors for host alternation and coevolution with pine.</title>
        <authorList>
            <consortium name="DOE Joint Genome Institute"/>
            <person name="Smith K."/>
            <person name="Pendleton A."/>
            <person name="Kubisiak T."/>
            <person name="Anderson C."/>
            <person name="Salamov A."/>
            <person name="Aerts A."/>
            <person name="Riley R."/>
            <person name="Clum A."/>
            <person name="Lindquist E."/>
            <person name="Ence D."/>
            <person name="Campbell M."/>
            <person name="Kronenberg Z."/>
            <person name="Feau N."/>
            <person name="Dhillon B."/>
            <person name="Hamelin R."/>
            <person name="Burleigh J."/>
            <person name="Smith J."/>
            <person name="Yandell M."/>
            <person name="Nelson C."/>
            <person name="Grigoriev I."/>
            <person name="Davis J."/>
        </authorList>
    </citation>
    <scope>NUCLEOTIDE SEQUENCE</scope>
    <source>
        <strain evidence="1">G11</strain>
    </source>
</reference>
<comment type="caution">
    <text evidence="1">The sequence shown here is derived from an EMBL/GenBank/DDBJ whole genome shotgun (WGS) entry which is preliminary data.</text>
</comment>
<accession>A0A9P6NCS9</accession>
<evidence type="ECO:0000313" key="1">
    <source>
        <dbReference type="EMBL" id="KAG0141361.1"/>
    </source>
</evidence>
<protein>
    <submittedName>
        <fullName evidence="1">Uncharacterized protein</fullName>
    </submittedName>
</protein>
<organism evidence="1 2">
    <name type="scientific">Cronartium quercuum f. sp. fusiforme G11</name>
    <dbReference type="NCBI Taxonomy" id="708437"/>
    <lineage>
        <taxon>Eukaryota</taxon>
        <taxon>Fungi</taxon>
        <taxon>Dikarya</taxon>
        <taxon>Basidiomycota</taxon>
        <taxon>Pucciniomycotina</taxon>
        <taxon>Pucciniomycetes</taxon>
        <taxon>Pucciniales</taxon>
        <taxon>Coleosporiaceae</taxon>
        <taxon>Cronartium</taxon>
    </lineage>
</organism>